<dbReference type="Pfam" id="PF00266">
    <property type="entry name" value="Aminotran_5"/>
    <property type="match status" value="1"/>
</dbReference>
<comment type="function">
    <text evidence="8">Catalyzes the removal of elemental sulfur and selenium atoms from L-cysteine, L-cystine, L-selenocysteine, and L-selenocystine to produce L-alanine.</text>
</comment>
<dbReference type="PROSITE" id="PS00595">
    <property type="entry name" value="AA_TRANSFER_CLASS_5"/>
    <property type="match status" value="1"/>
</dbReference>
<dbReference type="InterPro" id="IPR016454">
    <property type="entry name" value="Cysteine_dSase"/>
</dbReference>
<sequence>MTLRKVAEDFPILSREGRGGTRLVYLDTGATSLRPRQVMEAMASFESTSYGAVNRGSHILAEESTLEVEDARVSVAQFVGADPEEIVWTHGTTEGLNLLAYAIHNAQWDMGIRGSERYRVGPGDTVVVTRVEHHANLLPWQELCRKTGAQLRWLDVDEYGRINTDTLNVINENTKIVAFTHVSNVVGAVSPVGKIVDKAREVGAITVLDACQSVPHMPVDFHALGVDFAVFSGHKMYGPTGVGVLYGKRSMLRKLPPFLTGGSMIDYVTMEHTEYSAPPRRFEAGTQPVTQIIGLAAAVDYLTRIGMDKVREHETHLIRRALEGMKNIPGIRILGGPDVSDHSGLISFDVEGVHPHDVGQFFDAQGICVRVGHHCAQPVHDFFNVQASTRLSLGVYNTQEDIDAFLQALAEVRGYFCGKRA</sequence>
<dbReference type="NCBIfam" id="TIGR01979">
    <property type="entry name" value="sufS"/>
    <property type="match status" value="1"/>
</dbReference>
<comment type="cofactor">
    <cofactor evidence="1 7">
        <name>pyridoxal 5'-phosphate</name>
        <dbReference type="ChEBI" id="CHEBI:597326"/>
    </cofactor>
</comment>
<evidence type="ECO:0000256" key="4">
    <source>
        <dbReference type="ARBA" id="ARBA00022679"/>
    </source>
</evidence>
<comment type="similarity">
    <text evidence="2 8">Belongs to the class-V pyridoxal-phosphate-dependent aminotransferase family. Csd subfamily.</text>
</comment>
<evidence type="ECO:0000313" key="10">
    <source>
        <dbReference type="EMBL" id="MDY5154465.1"/>
    </source>
</evidence>
<name>A0AAW9HVM9_9ACTO</name>
<evidence type="ECO:0000256" key="8">
    <source>
        <dbReference type="RuleBase" id="RU004506"/>
    </source>
</evidence>
<dbReference type="InterPro" id="IPR000192">
    <property type="entry name" value="Aminotrans_V_dom"/>
</dbReference>
<dbReference type="PIRSF" id="PIRSF005572">
    <property type="entry name" value="NifS"/>
    <property type="match status" value="1"/>
</dbReference>
<dbReference type="InterPro" id="IPR020578">
    <property type="entry name" value="Aminotrans_V_PyrdxlP_BS"/>
</dbReference>
<dbReference type="SUPFAM" id="SSF53383">
    <property type="entry name" value="PLP-dependent transferases"/>
    <property type="match status" value="1"/>
</dbReference>
<dbReference type="PANTHER" id="PTHR43586">
    <property type="entry name" value="CYSTEINE DESULFURASE"/>
    <property type="match status" value="1"/>
</dbReference>
<evidence type="ECO:0000256" key="6">
    <source>
        <dbReference type="ARBA" id="ARBA00050776"/>
    </source>
</evidence>
<dbReference type="RefSeq" id="WP_022866768.1">
    <property type="nucleotide sequence ID" value="NZ_CAMYCL010000022.1"/>
</dbReference>
<comment type="caution">
    <text evidence="10">The sequence shown here is derived from an EMBL/GenBank/DDBJ whole genome shotgun (WGS) entry which is preliminary data.</text>
</comment>
<dbReference type="CDD" id="cd06453">
    <property type="entry name" value="SufS_like"/>
    <property type="match status" value="1"/>
</dbReference>
<evidence type="ECO:0000256" key="2">
    <source>
        <dbReference type="ARBA" id="ARBA00010447"/>
    </source>
</evidence>
<dbReference type="InterPro" id="IPR015424">
    <property type="entry name" value="PyrdxlP-dep_Trfase"/>
</dbReference>
<dbReference type="InterPro" id="IPR010970">
    <property type="entry name" value="Cys_dSase_SufS"/>
</dbReference>
<organism evidence="10 11">
    <name type="scientific">Actinotignum urinale</name>
    <dbReference type="NCBI Taxonomy" id="190146"/>
    <lineage>
        <taxon>Bacteria</taxon>
        <taxon>Bacillati</taxon>
        <taxon>Actinomycetota</taxon>
        <taxon>Actinomycetes</taxon>
        <taxon>Actinomycetales</taxon>
        <taxon>Actinomycetaceae</taxon>
        <taxon>Actinotignum</taxon>
    </lineage>
</organism>
<dbReference type="GO" id="GO:0031071">
    <property type="term" value="F:cysteine desulfurase activity"/>
    <property type="evidence" value="ECO:0007669"/>
    <property type="project" value="UniProtKB-UniRule"/>
</dbReference>
<dbReference type="EC" id="2.8.1.7" evidence="3 8"/>
<evidence type="ECO:0000256" key="3">
    <source>
        <dbReference type="ARBA" id="ARBA00012239"/>
    </source>
</evidence>
<dbReference type="Gene3D" id="3.40.640.10">
    <property type="entry name" value="Type I PLP-dependent aspartate aminotransferase-like (Major domain)"/>
    <property type="match status" value="1"/>
</dbReference>
<accession>A0AAW9HVM9</accession>
<keyword evidence="5 8" id="KW-0663">Pyridoxal phosphate</keyword>
<dbReference type="GO" id="GO:0030170">
    <property type="term" value="F:pyridoxal phosphate binding"/>
    <property type="evidence" value="ECO:0007669"/>
    <property type="project" value="UniProtKB-UniRule"/>
</dbReference>
<protein>
    <recommendedName>
        <fullName evidence="3 8">Cysteine desulfurase</fullName>
        <ecNumber evidence="3 8">2.8.1.7</ecNumber>
    </recommendedName>
</protein>
<dbReference type="AlphaFoldDB" id="A0AAW9HVM9"/>
<dbReference type="InterPro" id="IPR015422">
    <property type="entry name" value="PyrdxlP-dep_Trfase_small"/>
</dbReference>
<feature type="domain" description="Aminotransferase class V" evidence="9">
    <location>
        <begin position="24"/>
        <end position="405"/>
    </location>
</feature>
<dbReference type="Gene3D" id="3.90.1150.10">
    <property type="entry name" value="Aspartate Aminotransferase, domain 1"/>
    <property type="match status" value="1"/>
</dbReference>
<comment type="catalytic activity">
    <reaction evidence="6 8">
        <text>(sulfur carrier)-H + L-cysteine = (sulfur carrier)-SH + L-alanine</text>
        <dbReference type="Rhea" id="RHEA:43892"/>
        <dbReference type="Rhea" id="RHEA-COMP:14737"/>
        <dbReference type="Rhea" id="RHEA-COMP:14739"/>
        <dbReference type="ChEBI" id="CHEBI:29917"/>
        <dbReference type="ChEBI" id="CHEBI:35235"/>
        <dbReference type="ChEBI" id="CHEBI:57972"/>
        <dbReference type="ChEBI" id="CHEBI:64428"/>
        <dbReference type="EC" id="2.8.1.7"/>
    </reaction>
</comment>
<gene>
    <name evidence="10" type="ORF">R6G80_01825</name>
</gene>
<dbReference type="Proteomes" id="UP001281731">
    <property type="component" value="Unassembled WGS sequence"/>
</dbReference>
<evidence type="ECO:0000259" key="9">
    <source>
        <dbReference type="Pfam" id="PF00266"/>
    </source>
</evidence>
<proteinExistence type="inferred from homology"/>
<dbReference type="EMBL" id="JAWNGC010000002">
    <property type="protein sequence ID" value="MDY5154465.1"/>
    <property type="molecule type" value="Genomic_DNA"/>
</dbReference>
<dbReference type="GO" id="GO:0006534">
    <property type="term" value="P:cysteine metabolic process"/>
    <property type="evidence" value="ECO:0007669"/>
    <property type="project" value="UniProtKB-UniRule"/>
</dbReference>
<evidence type="ECO:0000313" key="11">
    <source>
        <dbReference type="Proteomes" id="UP001281731"/>
    </source>
</evidence>
<evidence type="ECO:0000256" key="5">
    <source>
        <dbReference type="ARBA" id="ARBA00022898"/>
    </source>
</evidence>
<keyword evidence="4 8" id="KW-0808">Transferase</keyword>
<reference evidence="10" key="1">
    <citation type="submission" date="2023-10" db="EMBL/GenBank/DDBJ databases">
        <title>Whole Genome based description of the genera Actinobaculum and Actinotignum reveals a complex phylogenetic relationship within the species included in the genus Actinotignum.</title>
        <authorList>
            <person name="Jensen C.S."/>
            <person name="Dargis R."/>
            <person name="Kemp M."/>
            <person name="Christensen J.J."/>
        </authorList>
    </citation>
    <scope>NUCLEOTIDE SEQUENCE</scope>
    <source>
        <strain evidence="10">SLA_B511</strain>
    </source>
</reference>
<evidence type="ECO:0000256" key="7">
    <source>
        <dbReference type="RuleBase" id="RU004504"/>
    </source>
</evidence>
<dbReference type="InterPro" id="IPR015421">
    <property type="entry name" value="PyrdxlP-dep_Trfase_major"/>
</dbReference>
<dbReference type="PANTHER" id="PTHR43586:SF8">
    <property type="entry name" value="CYSTEINE DESULFURASE 1, CHLOROPLASTIC"/>
    <property type="match status" value="1"/>
</dbReference>
<evidence type="ECO:0000256" key="1">
    <source>
        <dbReference type="ARBA" id="ARBA00001933"/>
    </source>
</evidence>